<organism evidence="2">
    <name type="scientific">Oryza barthii</name>
    <dbReference type="NCBI Taxonomy" id="65489"/>
    <lineage>
        <taxon>Eukaryota</taxon>
        <taxon>Viridiplantae</taxon>
        <taxon>Streptophyta</taxon>
        <taxon>Embryophyta</taxon>
        <taxon>Tracheophyta</taxon>
        <taxon>Spermatophyta</taxon>
        <taxon>Magnoliopsida</taxon>
        <taxon>Liliopsida</taxon>
        <taxon>Poales</taxon>
        <taxon>Poaceae</taxon>
        <taxon>BOP clade</taxon>
        <taxon>Oryzoideae</taxon>
        <taxon>Oryzeae</taxon>
        <taxon>Oryzinae</taxon>
        <taxon>Oryza</taxon>
    </lineage>
</organism>
<evidence type="ECO:0000313" key="2">
    <source>
        <dbReference type="EnsemblPlants" id="OBART12G10790.1"/>
    </source>
</evidence>
<dbReference type="PaxDb" id="65489-OBART12G10790.1"/>
<dbReference type="Proteomes" id="UP000026960">
    <property type="component" value="Chromosome 12"/>
</dbReference>
<keyword evidence="3" id="KW-1185">Reference proteome</keyword>
<dbReference type="HOGENOM" id="CLU_178052_0_0_1"/>
<accession>A0A0D3HU28</accession>
<evidence type="ECO:0000313" key="3">
    <source>
        <dbReference type="Proteomes" id="UP000026960"/>
    </source>
</evidence>
<sequence>MSRDQNGQYKNVKKSERFCAGIRTELLSSHRRDRAQQGELGVARNKATRSRMGNRLKAEKKEASSPRKGVIVKLTLSMLGRIGPCNSWACVSQSRRVSETGTQT</sequence>
<dbReference type="EnsemblPlants" id="OBART12G10790.1">
    <property type="protein sequence ID" value="OBART12G10790.1"/>
    <property type="gene ID" value="OBART12G10790"/>
</dbReference>
<feature type="compositionally biased region" description="Basic and acidic residues" evidence="1">
    <location>
        <begin position="56"/>
        <end position="65"/>
    </location>
</feature>
<dbReference type="AlphaFoldDB" id="A0A0D3HU28"/>
<proteinExistence type="predicted"/>
<protein>
    <submittedName>
        <fullName evidence="2">Uncharacterized protein</fullName>
    </submittedName>
</protein>
<reference evidence="2" key="2">
    <citation type="submission" date="2015-03" db="UniProtKB">
        <authorList>
            <consortium name="EnsemblPlants"/>
        </authorList>
    </citation>
    <scope>IDENTIFICATION</scope>
</reference>
<feature type="region of interest" description="Disordered" evidence="1">
    <location>
        <begin position="29"/>
        <end position="67"/>
    </location>
</feature>
<dbReference type="Gramene" id="OBART12G10790.1">
    <property type="protein sequence ID" value="OBART12G10790.1"/>
    <property type="gene ID" value="OBART12G10790"/>
</dbReference>
<evidence type="ECO:0000256" key="1">
    <source>
        <dbReference type="SAM" id="MobiDB-lite"/>
    </source>
</evidence>
<name>A0A0D3HU28_9ORYZ</name>
<reference evidence="2" key="1">
    <citation type="journal article" date="2009" name="Rice">
        <title>De Novo Next Generation Sequencing of Plant Genomes.</title>
        <authorList>
            <person name="Rounsley S."/>
            <person name="Marri P.R."/>
            <person name="Yu Y."/>
            <person name="He R."/>
            <person name="Sisneros N."/>
            <person name="Goicoechea J.L."/>
            <person name="Lee S.J."/>
            <person name="Angelova A."/>
            <person name="Kudrna D."/>
            <person name="Luo M."/>
            <person name="Affourtit J."/>
            <person name="Desany B."/>
            <person name="Knight J."/>
            <person name="Niazi F."/>
            <person name="Egholm M."/>
            <person name="Wing R.A."/>
        </authorList>
    </citation>
    <scope>NUCLEOTIDE SEQUENCE [LARGE SCALE GENOMIC DNA]</scope>
    <source>
        <strain evidence="2">cv. IRGC 105608</strain>
    </source>
</reference>